<evidence type="ECO:0000313" key="3">
    <source>
        <dbReference type="Proteomes" id="UP001524586"/>
    </source>
</evidence>
<proteinExistence type="predicted"/>
<feature type="domain" description="VOC" evidence="1">
    <location>
        <begin position="2"/>
        <end position="116"/>
    </location>
</feature>
<name>A0ABT1U117_9GAMM</name>
<dbReference type="Proteomes" id="UP001524586">
    <property type="component" value="Unassembled WGS sequence"/>
</dbReference>
<dbReference type="NCBIfam" id="NF041414">
    <property type="entry name" value="ArsI_CadI_VOC"/>
    <property type="match status" value="1"/>
</dbReference>
<reference evidence="2 3" key="1">
    <citation type="submission" date="2022-07" db="EMBL/GenBank/DDBJ databases">
        <title>Methylomonas rivi sp. nov., Methylomonas rosea sp. nov., Methylomonas aureus sp. nov. and Methylomonas subterranea sp. nov., four novel methanotrophs isolated from a freshwater creek and the deep terrestrial subsurface.</title>
        <authorList>
            <person name="Abin C."/>
            <person name="Sankaranarayanan K."/>
            <person name="Garner C."/>
            <person name="Sindelar R."/>
            <person name="Kotary K."/>
            <person name="Garner R."/>
            <person name="Barclay S."/>
            <person name="Lawson P."/>
            <person name="Krumholz L."/>
        </authorList>
    </citation>
    <scope>NUCLEOTIDE SEQUENCE [LARGE SCALE GENOMIC DNA]</scope>
    <source>
        <strain evidence="2 3">WSC-6</strain>
    </source>
</reference>
<keyword evidence="3" id="KW-1185">Reference proteome</keyword>
<dbReference type="Gene3D" id="3.10.180.10">
    <property type="entry name" value="2,3-Dihydroxybiphenyl 1,2-Dioxygenase, domain 1"/>
    <property type="match status" value="1"/>
</dbReference>
<dbReference type="SUPFAM" id="SSF54593">
    <property type="entry name" value="Glyoxalase/Bleomycin resistance protein/Dihydroxybiphenyl dioxygenase"/>
    <property type="match status" value="1"/>
</dbReference>
<gene>
    <name evidence="2" type="ORF">NP596_03465</name>
</gene>
<evidence type="ECO:0000259" key="1">
    <source>
        <dbReference type="PROSITE" id="PS51819"/>
    </source>
</evidence>
<protein>
    <submittedName>
        <fullName evidence="2">Glyoxalase/bleomycin resistance/dioxygenase family protein</fullName>
    </submittedName>
</protein>
<dbReference type="PANTHER" id="PTHR41294">
    <property type="entry name" value="CADMIUM-INDUCED PROTEIN CADI"/>
    <property type="match status" value="1"/>
</dbReference>
<dbReference type="InterPro" id="IPR049789">
    <property type="entry name" value="ArsI/CadI-like"/>
</dbReference>
<organism evidence="2 3">
    <name type="scientific">Methylomonas rivi</name>
    <dbReference type="NCBI Taxonomy" id="2952226"/>
    <lineage>
        <taxon>Bacteria</taxon>
        <taxon>Pseudomonadati</taxon>
        <taxon>Pseudomonadota</taxon>
        <taxon>Gammaproteobacteria</taxon>
        <taxon>Methylococcales</taxon>
        <taxon>Methylococcaceae</taxon>
        <taxon>Methylomonas</taxon>
    </lineage>
</organism>
<dbReference type="InterPro" id="IPR029068">
    <property type="entry name" value="Glyas_Bleomycin-R_OHBP_Dase"/>
</dbReference>
<dbReference type="RefSeq" id="WP_256613835.1">
    <property type="nucleotide sequence ID" value="NZ_JANIBK010000010.1"/>
</dbReference>
<dbReference type="PANTHER" id="PTHR41294:SF1">
    <property type="entry name" value="CADMIUM-INDUCED PROTEIN CADI"/>
    <property type="match status" value="1"/>
</dbReference>
<dbReference type="EMBL" id="JANIBK010000010">
    <property type="protein sequence ID" value="MCQ8127507.1"/>
    <property type="molecule type" value="Genomic_DNA"/>
</dbReference>
<dbReference type="InterPro" id="IPR037523">
    <property type="entry name" value="VOC_core"/>
</dbReference>
<evidence type="ECO:0000313" key="2">
    <source>
        <dbReference type="EMBL" id="MCQ8127507.1"/>
    </source>
</evidence>
<dbReference type="InterPro" id="IPR052393">
    <property type="entry name" value="Cadmium-induced_rsp"/>
</dbReference>
<accession>A0ABT1U117</accession>
<dbReference type="PROSITE" id="PS51819">
    <property type="entry name" value="VOC"/>
    <property type="match status" value="1"/>
</dbReference>
<sequence length="147" mass="16206">MKRLHIHIAVDDLEQNIRFYSALFQSGPTVLEADYAKWLLDDPRVNFAVSNRGRRPGLDHLGVQVESNQELEAVQQALAAAALPVAEQKQAACCYVQSDKYWSVDPQGIAWEAFHSLSSIPMFGEDQVIQLEQASACCKPSTSDGAS</sequence>
<comment type="caution">
    <text evidence="2">The sequence shown here is derived from an EMBL/GenBank/DDBJ whole genome shotgun (WGS) entry which is preliminary data.</text>
</comment>